<comment type="similarity">
    <text evidence="1">Belongs to the cytochrome b5 family. MAPR subfamily.</text>
</comment>
<dbReference type="SUPFAM" id="SSF55856">
    <property type="entry name" value="Cytochrome b5-like heme/steroid binding domain"/>
    <property type="match status" value="1"/>
</dbReference>
<dbReference type="Pfam" id="PF00173">
    <property type="entry name" value="Cyt-b5"/>
    <property type="match status" value="1"/>
</dbReference>
<evidence type="ECO:0000256" key="2">
    <source>
        <dbReference type="SAM" id="Phobius"/>
    </source>
</evidence>
<organism evidence="4 5">
    <name type="scientific">Cardiocondyla obscurior</name>
    <dbReference type="NCBI Taxonomy" id="286306"/>
    <lineage>
        <taxon>Eukaryota</taxon>
        <taxon>Metazoa</taxon>
        <taxon>Ecdysozoa</taxon>
        <taxon>Arthropoda</taxon>
        <taxon>Hexapoda</taxon>
        <taxon>Insecta</taxon>
        <taxon>Pterygota</taxon>
        <taxon>Neoptera</taxon>
        <taxon>Endopterygota</taxon>
        <taxon>Hymenoptera</taxon>
        <taxon>Apocrita</taxon>
        <taxon>Aculeata</taxon>
        <taxon>Formicoidea</taxon>
        <taxon>Formicidae</taxon>
        <taxon>Myrmicinae</taxon>
        <taxon>Cardiocondyla</taxon>
    </lineage>
</organism>
<keyword evidence="5" id="KW-1185">Reference proteome</keyword>
<protein>
    <recommendedName>
        <fullName evidence="3">Cytochrome b5 heme-binding domain-containing protein</fullName>
    </recommendedName>
</protein>
<dbReference type="PANTHER" id="PTHR10281">
    <property type="entry name" value="MEMBRANE-ASSOCIATED PROGESTERONE RECEPTOR COMPONENT-RELATED"/>
    <property type="match status" value="1"/>
</dbReference>
<dbReference type="InterPro" id="IPR036400">
    <property type="entry name" value="Cyt_B5-like_heme/steroid_sf"/>
</dbReference>
<evidence type="ECO:0000313" key="5">
    <source>
        <dbReference type="Proteomes" id="UP001430953"/>
    </source>
</evidence>
<keyword evidence="2" id="KW-0812">Transmembrane</keyword>
<dbReference type="SMART" id="SM01117">
    <property type="entry name" value="Cyt-b5"/>
    <property type="match status" value="1"/>
</dbReference>
<dbReference type="Proteomes" id="UP001430953">
    <property type="component" value="Unassembled WGS sequence"/>
</dbReference>
<dbReference type="InterPro" id="IPR050577">
    <property type="entry name" value="MAPR/NEUFC/NENF-like"/>
</dbReference>
<evidence type="ECO:0000256" key="1">
    <source>
        <dbReference type="ARBA" id="ARBA00038357"/>
    </source>
</evidence>
<evidence type="ECO:0000313" key="4">
    <source>
        <dbReference type="EMBL" id="KAL0112206.1"/>
    </source>
</evidence>
<dbReference type="PANTHER" id="PTHR10281:SF4">
    <property type="entry name" value="NEUFERRICIN"/>
    <property type="match status" value="1"/>
</dbReference>
<comment type="caution">
    <text evidence="4">The sequence shown here is derived from an EMBL/GenBank/DDBJ whole genome shotgun (WGS) entry which is preliminary data.</text>
</comment>
<accession>A0AAW2F883</accession>
<gene>
    <name evidence="4" type="ORF">PUN28_011936</name>
</gene>
<dbReference type="GO" id="GO:0012505">
    <property type="term" value="C:endomembrane system"/>
    <property type="evidence" value="ECO:0007669"/>
    <property type="project" value="TreeGrafter"/>
</dbReference>
<dbReference type="Gene3D" id="3.10.120.10">
    <property type="entry name" value="Cytochrome b5-like heme/steroid binding domain"/>
    <property type="match status" value="1"/>
</dbReference>
<evidence type="ECO:0000259" key="3">
    <source>
        <dbReference type="SMART" id="SM01117"/>
    </source>
</evidence>
<sequence>MFGLRNSGLRCSTGEKKKRNMSSKYLWLSLLFLIVYFLYTRLKEAGVLNVPFIYHYQLSGYTGDPRVFSATELKVYTNKKNGLYLSILGLVFDVTRGERQYGPGKSYHAFTGRDASLAFITGEFESSKLTDDVSSLSPRQIKALDDWLQFYHTNYIYKGKLHGRYYHEDGSPTAEFYVVQEKLLLAKKEKALEEKQDKMFPLCNVEWNRETGTVFWCTEKSGGIDRDWVGVPRKLFETTNAQSSFRCACVKLDSKEYKENKARLRDYDGCEKYATRCVLKTNEI</sequence>
<name>A0AAW2F883_9HYME</name>
<reference evidence="4 5" key="1">
    <citation type="submission" date="2023-03" db="EMBL/GenBank/DDBJ databases">
        <title>High recombination rates correlate with genetic variation in Cardiocondyla obscurior ants.</title>
        <authorList>
            <person name="Errbii M."/>
        </authorList>
    </citation>
    <scope>NUCLEOTIDE SEQUENCE [LARGE SCALE GENOMIC DNA]</scope>
    <source>
        <strain evidence="4">Alpha-2009</strain>
        <tissue evidence="4">Whole body</tissue>
    </source>
</reference>
<keyword evidence="2" id="KW-1133">Transmembrane helix</keyword>
<dbReference type="EMBL" id="JADYXP020000012">
    <property type="protein sequence ID" value="KAL0112206.1"/>
    <property type="molecule type" value="Genomic_DNA"/>
</dbReference>
<feature type="domain" description="Cytochrome b5 heme-binding" evidence="3">
    <location>
        <begin position="68"/>
        <end position="162"/>
    </location>
</feature>
<feature type="transmembrane region" description="Helical" evidence="2">
    <location>
        <begin position="25"/>
        <end position="42"/>
    </location>
</feature>
<keyword evidence="2" id="KW-0472">Membrane</keyword>
<dbReference type="GO" id="GO:0016020">
    <property type="term" value="C:membrane"/>
    <property type="evidence" value="ECO:0007669"/>
    <property type="project" value="TreeGrafter"/>
</dbReference>
<dbReference type="AlphaFoldDB" id="A0AAW2F883"/>
<proteinExistence type="inferred from homology"/>
<dbReference type="InterPro" id="IPR001199">
    <property type="entry name" value="Cyt_B5-like_heme/steroid-bd"/>
</dbReference>